<dbReference type="EMBL" id="VENP01000038">
    <property type="protein sequence ID" value="TNU73609.1"/>
    <property type="molecule type" value="Genomic_DNA"/>
</dbReference>
<accession>A0A5C5BAU5</accession>
<organism evidence="2 3">
    <name type="scientific">Miniimonas arenae</name>
    <dbReference type="NCBI Taxonomy" id="676201"/>
    <lineage>
        <taxon>Bacteria</taxon>
        <taxon>Bacillati</taxon>
        <taxon>Actinomycetota</taxon>
        <taxon>Actinomycetes</taxon>
        <taxon>Micrococcales</taxon>
        <taxon>Beutenbergiaceae</taxon>
        <taxon>Miniimonas</taxon>
    </lineage>
</organism>
<evidence type="ECO:0000256" key="1">
    <source>
        <dbReference type="SAM" id="MobiDB-lite"/>
    </source>
</evidence>
<dbReference type="AlphaFoldDB" id="A0A5C5BAU5"/>
<sequence>MTDSRPSSAIQAIVLLAEPPADMGVVLSAIQPGMGDPLAGTPLLPAFGLTVNGADLRIGAFGGAVTNDRLLADLSVSPMREHLDPHVAAHRGAVTLEIAPPTSGFFGPMVTWANVLAYLVDNLGAKVVWLPQQRTVTTDVLFIGEMERDPALVLAGVHAMWLDQAAGTSLAFSAGLHGLGSPEVQIRRSGEPALLYRHLRLALADCLRADRLLAVGDVLDVGGVHHEAVDGVSLTSGLPVLELVPAAAPAPRAEPAQAAAPAEPEKKRRRWPFG</sequence>
<dbReference type="OrthoDB" id="4827574at2"/>
<gene>
    <name evidence="2" type="ORF">FH969_10340</name>
</gene>
<dbReference type="RefSeq" id="WP_108719797.1">
    <property type="nucleotide sequence ID" value="NZ_VENP01000038.1"/>
</dbReference>
<evidence type="ECO:0000313" key="3">
    <source>
        <dbReference type="Proteomes" id="UP000313849"/>
    </source>
</evidence>
<comment type="caution">
    <text evidence="2">The sequence shown here is derived from an EMBL/GenBank/DDBJ whole genome shotgun (WGS) entry which is preliminary data.</text>
</comment>
<dbReference type="Proteomes" id="UP000313849">
    <property type="component" value="Unassembled WGS sequence"/>
</dbReference>
<name>A0A5C5BAU5_9MICO</name>
<evidence type="ECO:0008006" key="4">
    <source>
        <dbReference type="Google" id="ProtNLM"/>
    </source>
</evidence>
<proteinExistence type="predicted"/>
<feature type="compositionally biased region" description="Low complexity" evidence="1">
    <location>
        <begin position="251"/>
        <end position="262"/>
    </location>
</feature>
<feature type="region of interest" description="Disordered" evidence="1">
    <location>
        <begin position="251"/>
        <end position="274"/>
    </location>
</feature>
<evidence type="ECO:0000313" key="2">
    <source>
        <dbReference type="EMBL" id="TNU73609.1"/>
    </source>
</evidence>
<keyword evidence="3" id="KW-1185">Reference proteome</keyword>
<protein>
    <recommendedName>
        <fullName evidence="4">DUF4261 domain-containing protein</fullName>
    </recommendedName>
</protein>
<reference evidence="2 3" key="1">
    <citation type="submission" date="2019-06" db="EMBL/GenBank/DDBJ databases">
        <title>Draft genome sequence of Miniimonas arenae KCTC 19750T isolated from sea sand.</title>
        <authorList>
            <person name="Park S.-J."/>
        </authorList>
    </citation>
    <scope>NUCLEOTIDE SEQUENCE [LARGE SCALE GENOMIC DNA]</scope>
    <source>
        <strain evidence="2 3">KCTC 19750</strain>
    </source>
</reference>